<accession>A0ABR6CUN5</accession>
<evidence type="ECO:0000313" key="1">
    <source>
        <dbReference type="EMBL" id="MBA9028741.1"/>
    </source>
</evidence>
<comment type="caution">
    <text evidence="1">The sequence shown here is derived from an EMBL/GenBank/DDBJ whole genome shotgun (WGS) entry which is preliminary data.</text>
</comment>
<dbReference type="Proteomes" id="UP000626697">
    <property type="component" value="Unassembled WGS sequence"/>
</dbReference>
<name>A0ABR6CUN5_9BACI</name>
<evidence type="ECO:0000313" key="2">
    <source>
        <dbReference type="Proteomes" id="UP000626697"/>
    </source>
</evidence>
<dbReference type="EMBL" id="JACJHX010000018">
    <property type="protein sequence ID" value="MBA9028741.1"/>
    <property type="molecule type" value="Genomic_DNA"/>
</dbReference>
<gene>
    <name evidence="1" type="ORF">HNP81_004062</name>
</gene>
<protein>
    <submittedName>
        <fullName evidence="1">Transposase-like protein</fullName>
    </submittedName>
</protein>
<organism evidence="1 2">
    <name type="scientific">Peribacillus huizhouensis</name>
    <dbReference type="NCBI Taxonomy" id="1501239"/>
    <lineage>
        <taxon>Bacteria</taxon>
        <taxon>Bacillati</taxon>
        <taxon>Bacillota</taxon>
        <taxon>Bacilli</taxon>
        <taxon>Bacillales</taxon>
        <taxon>Bacillaceae</taxon>
        <taxon>Peribacillus</taxon>
    </lineage>
</organism>
<keyword evidence="2" id="KW-1185">Reference proteome</keyword>
<proteinExistence type="predicted"/>
<reference evidence="1 2" key="1">
    <citation type="submission" date="2020-08" db="EMBL/GenBank/DDBJ databases">
        <title>Genomic Encyclopedia of Type Strains, Phase IV (KMG-IV): sequencing the most valuable type-strain genomes for metagenomic binning, comparative biology and taxonomic classification.</title>
        <authorList>
            <person name="Goeker M."/>
        </authorList>
    </citation>
    <scope>NUCLEOTIDE SEQUENCE [LARGE SCALE GENOMIC DNA]</scope>
    <source>
        <strain evidence="1 2">DSM 105481</strain>
    </source>
</reference>
<sequence length="114" mass="13438">MLKALIAEIKKMNSAEQHRLKEFFINSLASFSANEPVFQEVKEHKNKDGFTCVHCGSKQVVRFGKYLVKLGSKEVERQRYRCKDCRKTYTDVTLTPLYRTHKSDKWLDFIKCML</sequence>